<protein>
    <submittedName>
        <fullName evidence="1">Uncharacterized protein</fullName>
    </submittedName>
</protein>
<dbReference type="Proteomes" id="UP000683360">
    <property type="component" value="Unassembled WGS sequence"/>
</dbReference>
<dbReference type="AlphaFoldDB" id="A0A8S3R5V8"/>
<dbReference type="PANTHER" id="PTHR47331">
    <property type="entry name" value="PHD-TYPE DOMAIN-CONTAINING PROTEIN"/>
    <property type="match status" value="1"/>
</dbReference>
<gene>
    <name evidence="1" type="ORF">MEDL_16845</name>
</gene>
<dbReference type="InterPro" id="IPR005312">
    <property type="entry name" value="DUF1759"/>
</dbReference>
<accession>A0A8S3R5V8</accession>
<dbReference type="EMBL" id="CAJPWZ010000884">
    <property type="protein sequence ID" value="CAG2202264.1"/>
    <property type="molecule type" value="Genomic_DNA"/>
</dbReference>
<comment type="caution">
    <text evidence="1">The sequence shown here is derived from an EMBL/GenBank/DDBJ whole genome shotgun (WGS) entry which is preliminary data.</text>
</comment>
<dbReference type="Pfam" id="PF03564">
    <property type="entry name" value="DUF1759"/>
    <property type="match status" value="1"/>
</dbReference>
<name>A0A8S3R5V8_MYTED</name>
<sequence>MAKIFQPVKKKSDILKETSNLDFVNLPSVNMIKNTSKLPKQNVHESYGPTHIDNTTSVPIQSLTINPNISAETAFQSMVQHLRKPTPEIRKFSGNPLEYRKFLRQFESKVVLNCEQGDEKMNYLEQMTFGEAHKIVSSYRPLPGDRAYEASMRHLEERYGDTDVMASAFIIKDWIGQILNQEIKIFGRICIVFG</sequence>
<evidence type="ECO:0000313" key="2">
    <source>
        <dbReference type="Proteomes" id="UP000683360"/>
    </source>
</evidence>
<dbReference type="OrthoDB" id="10068075at2759"/>
<organism evidence="1 2">
    <name type="scientific">Mytilus edulis</name>
    <name type="common">Blue mussel</name>
    <dbReference type="NCBI Taxonomy" id="6550"/>
    <lineage>
        <taxon>Eukaryota</taxon>
        <taxon>Metazoa</taxon>
        <taxon>Spiralia</taxon>
        <taxon>Lophotrochozoa</taxon>
        <taxon>Mollusca</taxon>
        <taxon>Bivalvia</taxon>
        <taxon>Autobranchia</taxon>
        <taxon>Pteriomorphia</taxon>
        <taxon>Mytilida</taxon>
        <taxon>Mytiloidea</taxon>
        <taxon>Mytilidae</taxon>
        <taxon>Mytilinae</taxon>
        <taxon>Mytilus</taxon>
    </lineage>
</organism>
<keyword evidence="2" id="KW-1185">Reference proteome</keyword>
<reference evidence="1" key="1">
    <citation type="submission" date="2021-03" db="EMBL/GenBank/DDBJ databases">
        <authorList>
            <person name="Bekaert M."/>
        </authorList>
    </citation>
    <scope>NUCLEOTIDE SEQUENCE</scope>
</reference>
<evidence type="ECO:0000313" key="1">
    <source>
        <dbReference type="EMBL" id="CAG2202264.1"/>
    </source>
</evidence>
<proteinExistence type="predicted"/>